<dbReference type="AlphaFoldDB" id="A0AAI8SPJ5"/>
<feature type="region of interest" description="Disordered" evidence="1">
    <location>
        <begin position="1"/>
        <end position="57"/>
    </location>
</feature>
<feature type="compositionally biased region" description="Basic and acidic residues" evidence="1">
    <location>
        <begin position="19"/>
        <end position="30"/>
    </location>
</feature>
<proteinExistence type="predicted"/>
<reference evidence="2 3" key="1">
    <citation type="submission" date="2019-09" db="EMBL/GenBank/DDBJ databases">
        <title>Complete genome sequence of Mycobacterium avium subsp. hominissuis strain JP-H-1.</title>
        <authorList>
            <person name="Kinoshita Y."/>
            <person name="Niwa H."/>
            <person name="Uchida-Fujii E."/>
            <person name="Nukada T."/>
        </authorList>
    </citation>
    <scope>NUCLEOTIDE SEQUENCE [LARGE SCALE GENOMIC DNA]</scope>
    <source>
        <strain evidence="2 3">JP-H-1</strain>
    </source>
</reference>
<dbReference type="Proteomes" id="UP000327362">
    <property type="component" value="Chromosome"/>
</dbReference>
<evidence type="ECO:0000256" key="1">
    <source>
        <dbReference type="SAM" id="MobiDB-lite"/>
    </source>
</evidence>
<name>A0AAI8SPJ5_MYCAV</name>
<evidence type="ECO:0000313" key="2">
    <source>
        <dbReference type="EMBL" id="BBN48913.1"/>
    </source>
</evidence>
<evidence type="ECO:0000313" key="3">
    <source>
        <dbReference type="Proteomes" id="UP000327362"/>
    </source>
</evidence>
<gene>
    <name evidence="2" type="ORF">JPH1_33880</name>
</gene>
<organism evidence="2 3">
    <name type="scientific">Mycobacterium avium subsp. hominissuis</name>
    <dbReference type="NCBI Taxonomy" id="439334"/>
    <lineage>
        <taxon>Bacteria</taxon>
        <taxon>Bacillati</taxon>
        <taxon>Actinomycetota</taxon>
        <taxon>Actinomycetes</taxon>
        <taxon>Mycobacteriales</taxon>
        <taxon>Mycobacteriaceae</taxon>
        <taxon>Mycobacterium</taxon>
        <taxon>Mycobacterium avium complex (MAC)</taxon>
    </lineage>
</organism>
<sequence>MDLLAQHVGHPSGPVGPRSPDRYWMRHDGHANAAQGRFPGRRPGSQPATDGIAPGGVRARPAKTAARRVIAPPAATGGVCDPDEQNCRPGHATVGMLNIPMTEDDRT</sequence>
<accession>A0AAI8SPJ5</accession>
<protein>
    <submittedName>
        <fullName evidence="2">Uncharacterized protein</fullName>
    </submittedName>
</protein>
<dbReference type="EMBL" id="AP020326">
    <property type="protein sequence ID" value="BBN48913.1"/>
    <property type="molecule type" value="Genomic_DNA"/>
</dbReference>